<proteinExistence type="predicted"/>
<evidence type="ECO:0000313" key="3">
    <source>
        <dbReference type="EMBL" id="MCW3169819.1"/>
    </source>
</evidence>
<keyword evidence="1" id="KW-0812">Transmembrane</keyword>
<feature type="transmembrane region" description="Helical" evidence="1">
    <location>
        <begin position="53"/>
        <end position="72"/>
    </location>
</feature>
<protein>
    <submittedName>
        <fullName evidence="3">DUF1648 domain-containing protein</fullName>
    </submittedName>
</protein>
<keyword evidence="1" id="KW-1133">Transmembrane helix</keyword>
<reference evidence="3" key="1">
    <citation type="submission" date="2022-10" db="EMBL/GenBank/DDBJ databases">
        <title>Chryseobacterium babae sp. nov. isolated from the gut of the beetle Oryctes rhinoceros, and Chryseobacterium kimseyorum sp. nov., isolated from a stick insect rearing cage.</title>
        <authorList>
            <person name="Shelomi M."/>
            <person name="Han C.-J."/>
            <person name="Chen W.-M."/>
            <person name="Chen H.-K."/>
            <person name="Liaw S.-J."/>
            <person name="Muhle E."/>
            <person name="Clermont D."/>
        </authorList>
    </citation>
    <scope>NUCLEOTIDE SEQUENCE</scope>
    <source>
        <strain evidence="3">09-1422</strain>
    </source>
</reference>
<sequence length="155" mass="18071">MGDALFVVFDLLNLGLIIFLWWFTLKNYKALPQIIPTHFDIEGKADNFGNKKWYLFTPVLVSVFYIGIFFLIRSPESANFPFEITDANRDVQFFIMNFFVRWLLVLVILIFLNSQDFTFRYAFDENAKARVPFSTILLSIIGSLIAVFIISAQFK</sequence>
<feature type="transmembrane region" description="Helical" evidence="1">
    <location>
        <begin position="133"/>
        <end position="154"/>
    </location>
</feature>
<name>A0ABT3I190_9FLAO</name>
<keyword evidence="4" id="KW-1185">Reference proteome</keyword>
<feature type="transmembrane region" description="Helical" evidence="1">
    <location>
        <begin position="6"/>
        <end position="25"/>
    </location>
</feature>
<comment type="caution">
    <text evidence="3">The sequence shown here is derived from an EMBL/GenBank/DDBJ whole genome shotgun (WGS) entry which is preliminary data.</text>
</comment>
<gene>
    <name evidence="3" type="ORF">OMO38_14940</name>
</gene>
<accession>A0ABT3I190</accession>
<dbReference type="RefSeq" id="WP_264750994.1">
    <property type="nucleotide sequence ID" value="NZ_JAPDHW010000011.1"/>
</dbReference>
<keyword evidence="1" id="KW-0472">Membrane</keyword>
<dbReference type="Proteomes" id="UP001163731">
    <property type="component" value="Unassembled WGS sequence"/>
</dbReference>
<feature type="transmembrane region" description="Helical" evidence="1">
    <location>
        <begin position="92"/>
        <end position="112"/>
    </location>
</feature>
<organism evidence="3 4">
    <name type="scientific">Chryseobacterium kimseyorum</name>
    <dbReference type="NCBI Taxonomy" id="2984028"/>
    <lineage>
        <taxon>Bacteria</taxon>
        <taxon>Pseudomonadati</taxon>
        <taxon>Bacteroidota</taxon>
        <taxon>Flavobacteriia</taxon>
        <taxon>Flavobacteriales</taxon>
        <taxon>Weeksellaceae</taxon>
        <taxon>Chryseobacterium group</taxon>
        <taxon>Chryseobacterium</taxon>
    </lineage>
</organism>
<feature type="domain" description="DUF1648" evidence="2">
    <location>
        <begin position="16"/>
        <end position="60"/>
    </location>
</feature>
<evidence type="ECO:0000256" key="1">
    <source>
        <dbReference type="SAM" id="Phobius"/>
    </source>
</evidence>
<dbReference type="Pfam" id="PF07853">
    <property type="entry name" value="DUF1648"/>
    <property type="match status" value="1"/>
</dbReference>
<evidence type="ECO:0000313" key="4">
    <source>
        <dbReference type="Proteomes" id="UP001163731"/>
    </source>
</evidence>
<evidence type="ECO:0000259" key="2">
    <source>
        <dbReference type="Pfam" id="PF07853"/>
    </source>
</evidence>
<dbReference type="InterPro" id="IPR012867">
    <property type="entry name" value="DUF1648"/>
</dbReference>
<dbReference type="EMBL" id="JAPDHW010000011">
    <property type="protein sequence ID" value="MCW3169819.1"/>
    <property type="molecule type" value="Genomic_DNA"/>
</dbReference>